<organism evidence="2 3">
    <name type="scientific">Staphylococcus lloydii</name>
    <dbReference type="NCBI Taxonomy" id="2781774"/>
    <lineage>
        <taxon>Bacteria</taxon>
        <taxon>Bacillati</taxon>
        <taxon>Bacillota</taxon>
        <taxon>Bacilli</taxon>
        <taxon>Bacillales</taxon>
        <taxon>Staphylococcaceae</taxon>
        <taxon>Staphylococcus</taxon>
    </lineage>
</organism>
<dbReference type="Proteomes" id="UP000594455">
    <property type="component" value="Chromosome"/>
</dbReference>
<reference evidence="2 3" key="1">
    <citation type="submission" date="2020-10" db="EMBL/GenBank/DDBJ databases">
        <title>Closed genome sequences of Staphylococcus lloydii sp. nov. and Staphylococcus durrellii sp. nov. Isolated from Captive Fruit Bats (Pteropus livingstonii).</title>
        <authorList>
            <person name="Fountain K."/>
        </authorList>
    </citation>
    <scope>NUCLEOTIDE SEQUENCE [LARGE SCALE GENOMIC DNA]</scope>
    <source>
        <strain evidence="2 3">23_2_7_LY</strain>
    </source>
</reference>
<feature type="transmembrane region" description="Helical" evidence="1">
    <location>
        <begin position="7"/>
        <end position="24"/>
    </location>
</feature>
<feature type="transmembrane region" description="Helical" evidence="1">
    <location>
        <begin position="30"/>
        <end position="49"/>
    </location>
</feature>
<feature type="transmembrane region" description="Helical" evidence="1">
    <location>
        <begin position="176"/>
        <end position="202"/>
    </location>
</feature>
<evidence type="ECO:0000313" key="2">
    <source>
        <dbReference type="EMBL" id="QPM74719.1"/>
    </source>
</evidence>
<feature type="transmembrane region" description="Helical" evidence="1">
    <location>
        <begin position="61"/>
        <end position="85"/>
    </location>
</feature>
<name>A0A7T1AZ09_9STAP</name>
<evidence type="ECO:0000256" key="1">
    <source>
        <dbReference type="SAM" id="Phobius"/>
    </source>
</evidence>
<dbReference type="InterPro" id="IPR009793">
    <property type="entry name" value="DUF1361"/>
</dbReference>
<protein>
    <submittedName>
        <fullName evidence="2">DUF1361 domain-containing protein</fullName>
    </submittedName>
</protein>
<dbReference type="RefSeq" id="WP_048792532.1">
    <property type="nucleotide sequence ID" value="NZ_CP064056.1"/>
</dbReference>
<keyword evidence="3" id="KW-1185">Reference proteome</keyword>
<dbReference type="Pfam" id="PF07099">
    <property type="entry name" value="DUF1361"/>
    <property type="match status" value="1"/>
</dbReference>
<keyword evidence="1" id="KW-0812">Transmembrane</keyword>
<sequence>MNFKYKVRYIARIVFLLLIIVSLLKNNVYGFMTLNLFLAYIPLELCLLLKLFKPRRKFEWPLFVIFSLIFVFMVPNTFYMITDLIHLNQFAFNFYAGLNIIEWKYFSYLVAAVIFALYCLMLIFLEMSTFTRHMWLNRTIILIMMFLNGLGIYMGRFLRVHSVYLINEPLRIIREVFVAIFNVDTIMFVLLMVCLQLLLVLFMKGVRMAK</sequence>
<proteinExistence type="predicted"/>
<gene>
    <name evidence="2" type="ORF">ISP08_10275</name>
</gene>
<dbReference type="KEGG" id="sllo:ISP08_10275"/>
<evidence type="ECO:0000313" key="3">
    <source>
        <dbReference type="Proteomes" id="UP000594455"/>
    </source>
</evidence>
<dbReference type="EMBL" id="CP064056">
    <property type="protein sequence ID" value="QPM74719.1"/>
    <property type="molecule type" value="Genomic_DNA"/>
</dbReference>
<accession>A0A7T1AZ09</accession>
<keyword evidence="1" id="KW-1133">Transmembrane helix</keyword>
<feature type="transmembrane region" description="Helical" evidence="1">
    <location>
        <begin position="105"/>
        <end position="124"/>
    </location>
</feature>
<dbReference type="AlphaFoldDB" id="A0A7T1AZ09"/>
<feature type="transmembrane region" description="Helical" evidence="1">
    <location>
        <begin position="136"/>
        <end position="156"/>
    </location>
</feature>
<keyword evidence="1" id="KW-0472">Membrane</keyword>